<name>A0A1E2RXA9_9HYPH</name>
<accession>A0A1E2RXA9</accession>
<dbReference type="AlphaFoldDB" id="A0A1E2RXA9"/>
<feature type="chain" id="PRO_5009116478" description="YHS domain protein" evidence="1">
    <location>
        <begin position="28"/>
        <end position="131"/>
    </location>
</feature>
<keyword evidence="1" id="KW-0732">Signal</keyword>
<organism evidence="2 3">
    <name type="scientific">Methyloligella halotolerans</name>
    <dbReference type="NCBI Taxonomy" id="1177755"/>
    <lineage>
        <taxon>Bacteria</taxon>
        <taxon>Pseudomonadati</taxon>
        <taxon>Pseudomonadota</taxon>
        <taxon>Alphaproteobacteria</taxon>
        <taxon>Hyphomicrobiales</taxon>
        <taxon>Hyphomicrobiaceae</taxon>
        <taxon>Methyloligella</taxon>
    </lineage>
</organism>
<feature type="signal peptide" evidence="1">
    <location>
        <begin position="1"/>
        <end position="27"/>
    </location>
</feature>
<evidence type="ECO:0000313" key="3">
    <source>
        <dbReference type="Proteomes" id="UP000095087"/>
    </source>
</evidence>
<keyword evidence="3" id="KW-1185">Reference proteome</keyword>
<comment type="caution">
    <text evidence="2">The sequence shown here is derived from an EMBL/GenBank/DDBJ whole genome shotgun (WGS) entry which is preliminary data.</text>
</comment>
<evidence type="ECO:0008006" key="4">
    <source>
        <dbReference type="Google" id="ProtNLM"/>
    </source>
</evidence>
<sequence>MKNRKIWFLSMALLGSALGAAFQGASAGELKRVESAALERYAMHSGVDGGMWTHYVPKDVNGEFDSYDPIGLIAGSLIKADCSISWQDDAGRVYCFASNSSLVHFQEWPRTNVEKARKAWITLSENRRPQS</sequence>
<gene>
    <name evidence="2" type="ORF">A7A08_02089</name>
</gene>
<protein>
    <recommendedName>
        <fullName evidence="4">YHS domain protein</fullName>
    </recommendedName>
</protein>
<proteinExistence type="predicted"/>
<dbReference type="Proteomes" id="UP000095087">
    <property type="component" value="Unassembled WGS sequence"/>
</dbReference>
<evidence type="ECO:0000313" key="2">
    <source>
        <dbReference type="EMBL" id="ODA66792.1"/>
    </source>
</evidence>
<evidence type="ECO:0000256" key="1">
    <source>
        <dbReference type="SAM" id="SignalP"/>
    </source>
</evidence>
<reference evidence="2 3" key="1">
    <citation type="submission" date="2016-07" db="EMBL/GenBank/DDBJ databases">
        <title>Draft genome sequence of Methyloligella halotolerans C2T (VKM B-2706T=CCUG 61687T=DSM 25045T), a halotolerant polyhydroxybutyrate accumulating methylotroph.</title>
        <authorList>
            <person name="Vasilenko O.V."/>
            <person name="Doronina N.V."/>
            <person name="Poroshina M.N."/>
            <person name="Tarlachkov S.V."/>
            <person name="Trotsenko Y.A."/>
        </authorList>
    </citation>
    <scope>NUCLEOTIDE SEQUENCE [LARGE SCALE GENOMIC DNA]</scope>
    <source>
        <strain evidence="2 3">VKM B-2706</strain>
    </source>
</reference>
<dbReference type="EMBL" id="MASI01000005">
    <property type="protein sequence ID" value="ODA66792.1"/>
    <property type="molecule type" value="Genomic_DNA"/>
</dbReference>